<dbReference type="EMBL" id="VDCI01000008">
    <property type="protein sequence ID" value="TNJ36088.1"/>
    <property type="molecule type" value="Genomic_DNA"/>
</dbReference>
<gene>
    <name evidence="5" type="ORF">FGF68_08605</name>
</gene>
<evidence type="ECO:0000259" key="4">
    <source>
        <dbReference type="SMART" id="SM00563"/>
    </source>
</evidence>
<evidence type="ECO:0000256" key="1">
    <source>
        <dbReference type="ARBA" id="ARBA00005189"/>
    </source>
</evidence>
<dbReference type="GO" id="GO:0003841">
    <property type="term" value="F:1-acylglycerol-3-phosphate O-acyltransferase activity"/>
    <property type="evidence" value="ECO:0007669"/>
    <property type="project" value="TreeGrafter"/>
</dbReference>
<proteinExistence type="predicted"/>
<keyword evidence="2 5" id="KW-0808">Transferase</keyword>
<evidence type="ECO:0000313" key="6">
    <source>
        <dbReference type="Proteomes" id="UP000309544"/>
    </source>
</evidence>
<comment type="caution">
    <text evidence="5">The sequence shown here is derived from an EMBL/GenBank/DDBJ whole genome shotgun (WGS) entry which is preliminary data.</text>
</comment>
<name>A0A5C4RYT9_PROVB</name>
<organism evidence="5 6">
    <name type="scientific">Prosthecochloris vibrioformis</name>
    <name type="common">Chlorobium vibrioforme</name>
    <dbReference type="NCBI Taxonomy" id="1098"/>
    <lineage>
        <taxon>Bacteria</taxon>
        <taxon>Pseudomonadati</taxon>
        <taxon>Chlorobiota</taxon>
        <taxon>Chlorobiia</taxon>
        <taxon>Chlorobiales</taxon>
        <taxon>Chlorobiaceae</taxon>
        <taxon>Prosthecochloris</taxon>
    </lineage>
</organism>
<dbReference type="CDD" id="cd07989">
    <property type="entry name" value="LPLAT_AGPAT-like"/>
    <property type="match status" value="1"/>
</dbReference>
<keyword evidence="3 5" id="KW-0012">Acyltransferase</keyword>
<accession>A0A5C4RYT9</accession>
<dbReference type="AlphaFoldDB" id="A0A5C4RYT9"/>
<keyword evidence="6" id="KW-1185">Reference proteome</keyword>
<dbReference type="SUPFAM" id="SSF69593">
    <property type="entry name" value="Glycerol-3-phosphate (1)-acyltransferase"/>
    <property type="match status" value="1"/>
</dbReference>
<sequence length="261" mass="29033">MKTDVLALRTGQLGLRERLLLEAMMFPARLLVRLEGSLTLPASGMPVIVACNHNNALESLLVPVSLMHRMQGVRISFVIDWMYGKLPVVGKLMDAVDPVYTYTKRSTLGWLERMRPAGRPRSVLELCLDRLREGRSVGIFPEGRRNHDPWSLLRGKPGIGHLALSSGVPVLPVGIEYPAIEKKGRIPAVGRTVVRIGDLLSFGGASEEYLQTTSTVAGRRQMHRLAEHATHQVMLELSRLCGKRYPFASSTTTEMEELCHM</sequence>
<evidence type="ECO:0000313" key="5">
    <source>
        <dbReference type="EMBL" id="TNJ36088.1"/>
    </source>
</evidence>
<evidence type="ECO:0000256" key="2">
    <source>
        <dbReference type="ARBA" id="ARBA00022679"/>
    </source>
</evidence>
<protein>
    <submittedName>
        <fullName evidence="5">1-acyl-sn-glycerol-3-phosphate acyltransferase</fullName>
    </submittedName>
</protein>
<dbReference type="Proteomes" id="UP000309544">
    <property type="component" value="Unassembled WGS sequence"/>
</dbReference>
<dbReference type="RefSeq" id="WP_139626769.1">
    <property type="nucleotide sequence ID" value="NZ_VDCI01000008.1"/>
</dbReference>
<feature type="domain" description="Phospholipid/glycerol acyltransferase" evidence="4">
    <location>
        <begin position="47"/>
        <end position="178"/>
    </location>
</feature>
<evidence type="ECO:0000256" key="3">
    <source>
        <dbReference type="ARBA" id="ARBA00023315"/>
    </source>
</evidence>
<reference evidence="5 6" key="1">
    <citation type="submission" date="2019-05" db="EMBL/GenBank/DDBJ databases">
        <title>Draft Whole-Genome sequence of the green sulfur bacterium Prosthecochloris vibrioformis DSM 260.</title>
        <authorList>
            <person name="Meyer T.E."/>
            <person name="Kyndt J.A."/>
        </authorList>
    </citation>
    <scope>NUCLEOTIDE SEQUENCE [LARGE SCALE GENOMIC DNA]</scope>
    <source>
        <strain evidence="5 6">DSM 260</strain>
    </source>
</reference>
<dbReference type="PANTHER" id="PTHR10434:SF11">
    <property type="entry name" value="1-ACYL-SN-GLYCEROL-3-PHOSPHATE ACYLTRANSFERASE"/>
    <property type="match status" value="1"/>
</dbReference>
<comment type="pathway">
    <text evidence="1">Lipid metabolism.</text>
</comment>
<dbReference type="InterPro" id="IPR002123">
    <property type="entry name" value="Plipid/glycerol_acylTrfase"/>
</dbReference>
<dbReference type="SMART" id="SM00563">
    <property type="entry name" value="PlsC"/>
    <property type="match status" value="1"/>
</dbReference>
<dbReference type="PANTHER" id="PTHR10434">
    <property type="entry name" value="1-ACYL-SN-GLYCEROL-3-PHOSPHATE ACYLTRANSFERASE"/>
    <property type="match status" value="1"/>
</dbReference>
<dbReference type="Pfam" id="PF01553">
    <property type="entry name" value="Acyltransferase"/>
    <property type="match status" value="1"/>
</dbReference>
<dbReference type="GO" id="GO:0006654">
    <property type="term" value="P:phosphatidic acid biosynthetic process"/>
    <property type="evidence" value="ECO:0007669"/>
    <property type="project" value="TreeGrafter"/>
</dbReference>